<evidence type="ECO:0000256" key="4">
    <source>
        <dbReference type="RuleBase" id="RU363099"/>
    </source>
</evidence>
<reference evidence="5" key="1">
    <citation type="submission" date="2022-03" db="EMBL/GenBank/DDBJ databases">
        <title>A functionally conserved STORR gene fusion in Papaver species that diverged 16.8 million years ago.</title>
        <authorList>
            <person name="Catania T."/>
        </authorList>
    </citation>
    <scope>NUCLEOTIDE SEQUENCE</scope>
    <source>
        <strain evidence="5">S-191538</strain>
    </source>
</reference>
<dbReference type="EMBL" id="JAJJMA010113548">
    <property type="protein sequence ID" value="MCL7031570.1"/>
    <property type="molecule type" value="Genomic_DNA"/>
</dbReference>
<comment type="caution">
    <text evidence="5">The sequence shown here is derived from an EMBL/GenBank/DDBJ whole genome shotgun (WGS) entry which is preliminary data.</text>
</comment>
<evidence type="ECO:0000313" key="6">
    <source>
        <dbReference type="Proteomes" id="UP001177140"/>
    </source>
</evidence>
<comment type="subcellular location">
    <subcellularLocation>
        <location evidence="4">Secreted</location>
        <location evidence="4">Extracellular space</location>
        <location evidence="4">Apoplast</location>
    </subcellularLocation>
</comment>
<evidence type="ECO:0000256" key="1">
    <source>
        <dbReference type="ARBA" id="ARBA00010746"/>
    </source>
</evidence>
<comment type="similarity">
    <text evidence="1 4">Belongs to the plant dirigent protein family.</text>
</comment>
<comment type="function">
    <text evidence="4">Dirigent proteins impart stereoselectivity on the phenoxy radical-coupling reaction, yielding optically active lignans from two molecules of coniferyl alcohol in the biosynthesis of lignans, flavonolignans, and alkaloids and thus plays a central role in plant secondary metabolism.</text>
</comment>
<accession>A0AA41SAJ7</accession>
<gene>
    <name evidence="5" type="ORF">MKW94_017526</name>
</gene>
<sequence>MHFKQSLSVAVFSIFVIFYIIQIAVALELFPKQETNPVTLSLRVEKFSHFHMYLHEKGGEPNPTTILVASANTTMESPTGFGAIAVCDSALTAGPEPSSELLGRAQGFYTSAGAVSIMGRNTLVPEVREMPIVGGTGLLRFARGYVEGRTHSFNITAREATFEYDIYVYHY</sequence>
<dbReference type="InterPro" id="IPR004265">
    <property type="entry name" value="Dirigent"/>
</dbReference>
<evidence type="ECO:0000256" key="2">
    <source>
        <dbReference type="ARBA" id="ARBA00011738"/>
    </source>
</evidence>
<proteinExistence type="inferred from homology"/>
<dbReference type="Pfam" id="PF03018">
    <property type="entry name" value="Dirigent"/>
    <property type="match status" value="1"/>
</dbReference>
<evidence type="ECO:0000313" key="5">
    <source>
        <dbReference type="EMBL" id="MCL7031570.1"/>
    </source>
</evidence>
<dbReference type="InterPro" id="IPR044859">
    <property type="entry name" value="Allene_oxi_cyc_Dirigent"/>
</dbReference>
<keyword evidence="4" id="KW-0052">Apoplast</keyword>
<dbReference type="PANTHER" id="PTHR21495">
    <property type="entry name" value="NUCLEOPORIN-RELATED"/>
    <property type="match status" value="1"/>
</dbReference>
<dbReference type="GO" id="GO:0048046">
    <property type="term" value="C:apoplast"/>
    <property type="evidence" value="ECO:0007669"/>
    <property type="project" value="UniProtKB-SubCell"/>
</dbReference>
<organism evidence="5 6">
    <name type="scientific">Papaver nudicaule</name>
    <name type="common">Iceland poppy</name>
    <dbReference type="NCBI Taxonomy" id="74823"/>
    <lineage>
        <taxon>Eukaryota</taxon>
        <taxon>Viridiplantae</taxon>
        <taxon>Streptophyta</taxon>
        <taxon>Embryophyta</taxon>
        <taxon>Tracheophyta</taxon>
        <taxon>Spermatophyta</taxon>
        <taxon>Magnoliopsida</taxon>
        <taxon>Ranunculales</taxon>
        <taxon>Papaveraceae</taxon>
        <taxon>Papaveroideae</taxon>
        <taxon>Papaver</taxon>
    </lineage>
</organism>
<dbReference type="Proteomes" id="UP001177140">
    <property type="component" value="Unassembled WGS sequence"/>
</dbReference>
<evidence type="ECO:0000256" key="3">
    <source>
        <dbReference type="ARBA" id="ARBA00022525"/>
    </source>
</evidence>
<protein>
    <recommendedName>
        <fullName evidence="4">Dirigent protein</fullName>
    </recommendedName>
</protein>
<keyword evidence="3 4" id="KW-0964">Secreted</keyword>
<dbReference type="Gene3D" id="2.40.480.10">
    <property type="entry name" value="Allene oxide cyclase-like"/>
    <property type="match status" value="1"/>
</dbReference>
<name>A0AA41SAJ7_PAPNU</name>
<dbReference type="GO" id="GO:0009699">
    <property type="term" value="P:phenylpropanoid biosynthetic process"/>
    <property type="evidence" value="ECO:0007669"/>
    <property type="project" value="UniProtKB-ARBA"/>
</dbReference>
<keyword evidence="6" id="KW-1185">Reference proteome</keyword>
<comment type="subunit">
    <text evidence="2 4">Homodimer.</text>
</comment>
<dbReference type="AlphaFoldDB" id="A0AA41SAJ7"/>